<gene>
    <name evidence="2" type="ORF">ENR47_04730</name>
</gene>
<evidence type="ECO:0000256" key="1">
    <source>
        <dbReference type="SAM" id="Phobius"/>
    </source>
</evidence>
<evidence type="ECO:0000313" key="2">
    <source>
        <dbReference type="EMBL" id="HGW93576.1"/>
    </source>
</evidence>
<keyword evidence="1" id="KW-1133">Transmembrane helix</keyword>
<comment type="caution">
    <text evidence="2">The sequence shown here is derived from an EMBL/GenBank/DDBJ whole genome shotgun (WGS) entry which is preliminary data.</text>
</comment>
<name>A0A832M4Q3_9CYAN</name>
<dbReference type="EMBL" id="DSRD01000306">
    <property type="protein sequence ID" value="HGW93576.1"/>
    <property type="molecule type" value="Genomic_DNA"/>
</dbReference>
<protein>
    <submittedName>
        <fullName evidence="2">Uncharacterized protein</fullName>
    </submittedName>
</protein>
<sequence>MMHNPHQHGWLFRFASKVLKYFLLGLFGLGITCLLSIVLGAFPLFEILISLLGWCLVRITVIVVCLMATAVVIESVR</sequence>
<reference evidence="2" key="1">
    <citation type="journal article" date="2020" name="mSystems">
        <title>Genome- and Community-Level Interaction Insights into Carbon Utilization and Element Cycling Functions of Hydrothermarchaeota in Hydrothermal Sediment.</title>
        <authorList>
            <person name="Zhou Z."/>
            <person name="Liu Y."/>
            <person name="Xu W."/>
            <person name="Pan J."/>
            <person name="Luo Z.H."/>
            <person name="Li M."/>
        </authorList>
    </citation>
    <scope>NUCLEOTIDE SEQUENCE [LARGE SCALE GENOMIC DNA]</scope>
    <source>
        <strain evidence="2">SpSt-402</strain>
    </source>
</reference>
<proteinExistence type="predicted"/>
<keyword evidence="1" id="KW-0812">Transmembrane</keyword>
<keyword evidence="1" id="KW-0472">Membrane</keyword>
<accession>A0A832M4Q3</accession>
<feature type="transmembrane region" description="Helical" evidence="1">
    <location>
        <begin position="51"/>
        <end position="73"/>
    </location>
</feature>
<dbReference type="AlphaFoldDB" id="A0A832M4Q3"/>
<feature type="transmembrane region" description="Helical" evidence="1">
    <location>
        <begin position="21"/>
        <end position="45"/>
    </location>
</feature>
<organism evidence="2">
    <name type="scientific">Oscillatoriales cyanobacterium SpSt-402</name>
    <dbReference type="NCBI Taxonomy" id="2282168"/>
    <lineage>
        <taxon>Bacteria</taxon>
        <taxon>Bacillati</taxon>
        <taxon>Cyanobacteriota</taxon>
        <taxon>Cyanophyceae</taxon>
        <taxon>Oscillatoriophycideae</taxon>
        <taxon>Oscillatoriales</taxon>
    </lineage>
</organism>